<dbReference type="CDD" id="cd00067">
    <property type="entry name" value="GAL4"/>
    <property type="match status" value="1"/>
</dbReference>
<dbReference type="GO" id="GO:0000976">
    <property type="term" value="F:transcription cis-regulatory region binding"/>
    <property type="evidence" value="ECO:0007669"/>
    <property type="project" value="TreeGrafter"/>
</dbReference>
<comment type="caution">
    <text evidence="6">The sequence shown here is derived from an EMBL/GenBank/DDBJ whole genome shotgun (WGS) entry which is preliminary data.</text>
</comment>
<evidence type="ECO:0000256" key="4">
    <source>
        <dbReference type="ARBA" id="ARBA00023242"/>
    </source>
</evidence>
<keyword evidence="7" id="KW-1185">Reference proteome</keyword>
<dbReference type="PROSITE" id="PS00463">
    <property type="entry name" value="ZN2_CY6_FUNGAL_1"/>
    <property type="match status" value="1"/>
</dbReference>
<dbReference type="Proteomes" id="UP000256690">
    <property type="component" value="Unassembled WGS sequence"/>
</dbReference>
<keyword evidence="1" id="KW-0805">Transcription regulation</keyword>
<keyword evidence="4" id="KW-0539">Nucleus</keyword>
<dbReference type="Pfam" id="PF00172">
    <property type="entry name" value="Zn_clus"/>
    <property type="match status" value="1"/>
</dbReference>
<dbReference type="SUPFAM" id="SSF57701">
    <property type="entry name" value="Zn2/Cys6 DNA-binding domain"/>
    <property type="match status" value="1"/>
</dbReference>
<evidence type="ECO:0000313" key="6">
    <source>
        <dbReference type="EMBL" id="RDW70912.1"/>
    </source>
</evidence>
<dbReference type="InterPro" id="IPR036864">
    <property type="entry name" value="Zn2-C6_fun-type_DNA-bd_sf"/>
</dbReference>
<name>A0A3D8RA30_9EURO</name>
<dbReference type="RefSeq" id="XP_026601443.1">
    <property type="nucleotide sequence ID" value="XM_026750439.1"/>
</dbReference>
<dbReference type="GO" id="GO:0008270">
    <property type="term" value="F:zinc ion binding"/>
    <property type="evidence" value="ECO:0007669"/>
    <property type="project" value="InterPro"/>
</dbReference>
<dbReference type="AlphaFoldDB" id="A0A3D8RA30"/>
<dbReference type="STRING" id="1810919.A0A3D8RA30"/>
<sequence length="591" mass="66487">MDPADAIDVFASDTDGVPLSITPLAVAQLSASDADRESDVSVKKRKRVRTGCFTCRDRHLKCDEALGQCQNCKKSGRLCRRGVRLNFVDTQVVAPPTCVTPPAGTGVTFRDDSRIIASEYVGGFERYPPPEQDIPLEDDRQTSTPVQSGANLFLKTQYQLSRHVSLEEPTEMSLMQVFVNQIGPWMDIVDETKHFTRILPLYALEESLLRAVIAACAGCYVSLHLSNEASERGRYYNTAALMLSDSVASLHRDPSLCAAAALIIEVTEMLVLGPIESGVRIRSSNSARSLIRECLWTTRTQGLGGACSWVSILMELLDCIVFRQTIVWDPDSWGIDMNFGVEPSIAGNEESWLRRIIYICTKVSDLRSSNAKGIRKSTRHAEAQRFQQWSLYNEWCDRWFASIPRSMLPIGNIQPWQRNPQSVFPQVWLLERSSIVAQMLYHITRIMLLELDPLRQDHPSELQEEQQRHAYSICGIVSNDQNNGVHIWSGQLLSVAAGYLIDRKAQEEVVAILDHMRRTSGLSTEHLRGKLQETWGWHSQGHQPYSTVADTAIDFHPSDVGHEYPQVGVADPFSHSLVENHSFLDHHLNYN</sequence>
<dbReference type="GO" id="GO:0045944">
    <property type="term" value="P:positive regulation of transcription by RNA polymerase II"/>
    <property type="evidence" value="ECO:0007669"/>
    <property type="project" value="TreeGrafter"/>
</dbReference>
<evidence type="ECO:0000313" key="7">
    <source>
        <dbReference type="Proteomes" id="UP000256690"/>
    </source>
</evidence>
<keyword evidence="2" id="KW-0238">DNA-binding</keyword>
<accession>A0A3D8RA30</accession>
<dbReference type="Gene3D" id="4.10.240.10">
    <property type="entry name" value="Zn(2)-C6 fungal-type DNA-binding domain"/>
    <property type="match status" value="1"/>
</dbReference>
<dbReference type="EMBL" id="PVWQ01000010">
    <property type="protein sequence ID" value="RDW70912.1"/>
    <property type="molecule type" value="Genomic_DNA"/>
</dbReference>
<dbReference type="GO" id="GO:0000981">
    <property type="term" value="F:DNA-binding transcription factor activity, RNA polymerase II-specific"/>
    <property type="evidence" value="ECO:0007669"/>
    <property type="project" value="InterPro"/>
</dbReference>
<reference evidence="6 7" key="1">
    <citation type="journal article" date="2018" name="IMA Fungus">
        <title>IMA Genome-F 9: Draft genome sequence of Annulohypoxylon stygium, Aspergillus mulundensis, Berkeleyomyces basicola (syn. Thielaviopsis basicola), Ceratocystis smalleyi, two Cercospora beticola strains, Coleophoma cylindrospora, Fusarium fracticaudum, Phialophora cf. hyalina, and Morchella septimelata.</title>
        <authorList>
            <person name="Wingfield B.D."/>
            <person name="Bills G.F."/>
            <person name="Dong Y."/>
            <person name="Huang W."/>
            <person name="Nel W.J."/>
            <person name="Swalarsk-Parry B.S."/>
            <person name="Vaghefi N."/>
            <person name="Wilken P.M."/>
            <person name="An Z."/>
            <person name="de Beer Z.W."/>
            <person name="De Vos L."/>
            <person name="Chen L."/>
            <person name="Duong T.A."/>
            <person name="Gao Y."/>
            <person name="Hammerbacher A."/>
            <person name="Kikkert J.R."/>
            <person name="Li Y."/>
            <person name="Li H."/>
            <person name="Li K."/>
            <person name="Li Q."/>
            <person name="Liu X."/>
            <person name="Ma X."/>
            <person name="Naidoo K."/>
            <person name="Pethybridge S.J."/>
            <person name="Sun J."/>
            <person name="Steenkamp E.T."/>
            <person name="van der Nest M.A."/>
            <person name="van Wyk S."/>
            <person name="Wingfield M.J."/>
            <person name="Xiong C."/>
            <person name="Yue Q."/>
            <person name="Zhang X."/>
        </authorList>
    </citation>
    <scope>NUCLEOTIDE SEQUENCE [LARGE SCALE GENOMIC DNA]</scope>
    <source>
        <strain evidence="6 7">DSM 5745</strain>
    </source>
</reference>
<evidence type="ECO:0000256" key="1">
    <source>
        <dbReference type="ARBA" id="ARBA00023015"/>
    </source>
</evidence>
<dbReference type="PANTHER" id="PTHR37534">
    <property type="entry name" value="TRANSCRIPTIONAL ACTIVATOR PROTEIN UGA3"/>
    <property type="match status" value="1"/>
</dbReference>
<dbReference type="InterPro" id="IPR001138">
    <property type="entry name" value="Zn2Cys6_DnaBD"/>
</dbReference>
<evidence type="ECO:0000256" key="3">
    <source>
        <dbReference type="ARBA" id="ARBA00023163"/>
    </source>
</evidence>
<dbReference type="SMART" id="SM00066">
    <property type="entry name" value="GAL4"/>
    <property type="match status" value="1"/>
</dbReference>
<dbReference type="GeneID" id="38118793"/>
<evidence type="ECO:0000259" key="5">
    <source>
        <dbReference type="PROSITE" id="PS50048"/>
    </source>
</evidence>
<dbReference type="PANTHER" id="PTHR37534:SF40">
    <property type="entry name" value="ZN(2)-C6 FUNGAL-TYPE DOMAIN-CONTAINING PROTEIN"/>
    <property type="match status" value="1"/>
</dbReference>
<organism evidence="6 7">
    <name type="scientific">Aspergillus mulundensis</name>
    <dbReference type="NCBI Taxonomy" id="1810919"/>
    <lineage>
        <taxon>Eukaryota</taxon>
        <taxon>Fungi</taxon>
        <taxon>Dikarya</taxon>
        <taxon>Ascomycota</taxon>
        <taxon>Pezizomycotina</taxon>
        <taxon>Eurotiomycetes</taxon>
        <taxon>Eurotiomycetidae</taxon>
        <taxon>Eurotiales</taxon>
        <taxon>Aspergillaceae</taxon>
        <taxon>Aspergillus</taxon>
        <taxon>Aspergillus subgen. Nidulantes</taxon>
    </lineage>
</organism>
<dbReference type="GO" id="GO:0005634">
    <property type="term" value="C:nucleus"/>
    <property type="evidence" value="ECO:0007669"/>
    <property type="project" value="TreeGrafter"/>
</dbReference>
<dbReference type="OrthoDB" id="4078573at2759"/>
<evidence type="ECO:0000256" key="2">
    <source>
        <dbReference type="ARBA" id="ARBA00023125"/>
    </source>
</evidence>
<gene>
    <name evidence="6" type="ORF">DSM5745_08423</name>
</gene>
<protein>
    <recommendedName>
        <fullName evidence="5">Zn(2)-C6 fungal-type domain-containing protein</fullName>
    </recommendedName>
</protein>
<proteinExistence type="predicted"/>
<dbReference type="PROSITE" id="PS50048">
    <property type="entry name" value="ZN2_CY6_FUNGAL_2"/>
    <property type="match status" value="1"/>
</dbReference>
<keyword evidence="3" id="KW-0804">Transcription</keyword>
<feature type="domain" description="Zn(2)-C6 fungal-type" evidence="5">
    <location>
        <begin position="51"/>
        <end position="81"/>
    </location>
</feature>